<sequence length="70" mass="8293">MVFFTEEAETMATIQLRSKFIDIFWMFSRNSHPHSDKVLLTRNERSTCNLMFKENHLLWSGHPPVRVGIL</sequence>
<evidence type="ECO:0000313" key="1">
    <source>
        <dbReference type="EMBL" id="ASX26899.1"/>
    </source>
</evidence>
<protein>
    <submittedName>
        <fullName evidence="1">Uncharacterized protein</fullName>
    </submittedName>
</protein>
<evidence type="ECO:0000313" key="2">
    <source>
        <dbReference type="Proteomes" id="UP000216438"/>
    </source>
</evidence>
<dbReference type="AlphaFoldDB" id="A0A249DZY3"/>
<dbReference type="EMBL" id="CP016303">
    <property type="protein sequence ID" value="ASX26899.1"/>
    <property type="molecule type" value="Genomic_DNA"/>
</dbReference>
<name>A0A249DZY3_9ENTR</name>
<gene>
    <name evidence="1" type="ORF">BA171_07845</name>
</gene>
<organism evidence="1 2">
    <name type="scientific">Candidatus Hamiltonella defensa</name>
    <name type="common">Bemisia tabaci</name>
    <dbReference type="NCBI Taxonomy" id="672795"/>
    <lineage>
        <taxon>Bacteria</taxon>
        <taxon>Pseudomonadati</taxon>
        <taxon>Pseudomonadota</taxon>
        <taxon>Gammaproteobacteria</taxon>
        <taxon>Enterobacterales</taxon>
        <taxon>Enterobacteriaceae</taxon>
        <taxon>aphid secondary symbionts</taxon>
        <taxon>Candidatus Williamhamiltonella</taxon>
    </lineage>
</organism>
<dbReference type="Proteomes" id="UP000216438">
    <property type="component" value="Chromosome"/>
</dbReference>
<proteinExistence type="predicted"/>
<reference evidence="1 2" key="2">
    <citation type="submission" date="2017-09" db="EMBL/GenBank/DDBJ databases">
        <title>The genome of whitefly Bemisia tabaci, a global crop pest, provides novel insights into virus transmission, host adaptation and insecticide resistance.</title>
        <authorList>
            <person name="Kaur N."/>
            <person name="Kliot A."/>
            <person name="Pinheiro P.V."/>
            <person name="Luan J."/>
            <person name="Zheng Y."/>
            <person name="Liu W."/>
            <person name="Sun H."/>
            <person name="Yang X."/>
            <person name="Xu Y."/>
            <person name="Luo Y."/>
            <person name="Kruse A."/>
            <person name="Fisher T.W."/>
            <person name="Nelson D.R."/>
            <person name="Elimelech M."/>
            <person name="MacCoss M."/>
            <person name="Johnson R."/>
            <person name="Cohen E."/>
            <person name="Hunter W.B."/>
            <person name="Brown J.K."/>
            <person name="Jander G."/>
            <person name="Cilia M."/>
            <person name="Douglas A.E."/>
            <person name="Ghanim M."/>
            <person name="Simmons A.M."/>
            <person name="Wintermantel W.M."/>
            <person name="Ling K.-S."/>
            <person name="Fei Z."/>
        </authorList>
    </citation>
    <scope>NUCLEOTIDE SEQUENCE [LARGE SCALE GENOMIC DNA]</scope>
    <source>
        <strain evidence="1 2">MEAM1</strain>
    </source>
</reference>
<reference evidence="2" key="1">
    <citation type="submission" date="2016-06" db="EMBL/GenBank/DDBJ databases">
        <authorList>
            <person name="Chen W."/>
            <person name="Hasegawa D.K."/>
        </authorList>
    </citation>
    <scope>NUCLEOTIDE SEQUENCE [LARGE SCALE GENOMIC DNA]</scope>
    <source>
        <strain evidence="2">MEAM1</strain>
    </source>
</reference>
<accession>A0A249DZY3</accession>